<dbReference type="PANTHER" id="PTHR35789">
    <property type="entry name" value="SPORE GERMINATION PROTEIN B3"/>
    <property type="match status" value="1"/>
</dbReference>
<keyword evidence="4" id="KW-0732">Signal</keyword>
<evidence type="ECO:0000256" key="5">
    <source>
        <dbReference type="ARBA" id="ARBA00023136"/>
    </source>
</evidence>
<keyword evidence="7" id="KW-0449">Lipoprotein</keyword>
<evidence type="ECO:0000313" key="10">
    <source>
        <dbReference type="EMBL" id="GAA0717537.1"/>
    </source>
</evidence>
<feature type="domain" description="Spore germination GerAC-like C-terminal" evidence="8">
    <location>
        <begin position="206"/>
        <end position="367"/>
    </location>
</feature>
<dbReference type="Gene3D" id="3.30.300.210">
    <property type="entry name" value="Nutrient germinant receptor protein C, domain 3"/>
    <property type="match status" value="1"/>
</dbReference>
<evidence type="ECO:0000256" key="2">
    <source>
        <dbReference type="ARBA" id="ARBA00007886"/>
    </source>
</evidence>
<evidence type="ECO:0000256" key="1">
    <source>
        <dbReference type="ARBA" id="ARBA00004635"/>
    </source>
</evidence>
<feature type="domain" description="Spore germination protein N-terminal" evidence="9">
    <location>
        <begin position="23"/>
        <end position="196"/>
    </location>
</feature>
<reference evidence="10 11" key="1">
    <citation type="journal article" date="2019" name="Int. J. Syst. Evol. Microbiol.">
        <title>The Global Catalogue of Microorganisms (GCM) 10K type strain sequencing project: providing services to taxonomists for standard genome sequencing and annotation.</title>
        <authorList>
            <consortium name="The Broad Institute Genomics Platform"/>
            <consortium name="The Broad Institute Genome Sequencing Center for Infectious Disease"/>
            <person name="Wu L."/>
            <person name="Ma J."/>
        </authorList>
    </citation>
    <scope>NUCLEOTIDE SEQUENCE [LARGE SCALE GENOMIC DNA]</scope>
    <source>
        <strain evidence="10 11">JCM 1405</strain>
    </source>
</reference>
<protein>
    <submittedName>
        <fullName evidence="10">Ger(X)C family spore germination protein</fullName>
    </submittedName>
</protein>
<keyword evidence="11" id="KW-1185">Reference proteome</keyword>
<proteinExistence type="inferred from homology"/>
<organism evidence="10 11">
    <name type="scientific">Clostridium malenominatum</name>
    <dbReference type="NCBI Taxonomy" id="1539"/>
    <lineage>
        <taxon>Bacteria</taxon>
        <taxon>Bacillati</taxon>
        <taxon>Bacillota</taxon>
        <taxon>Clostridia</taxon>
        <taxon>Eubacteriales</taxon>
        <taxon>Clostridiaceae</taxon>
        <taxon>Clostridium</taxon>
    </lineage>
</organism>
<sequence length="378" mass="43307">MAKKYIKLILILIIPALLTGCWDYNDINRRSITLSVGVDEINGNVEITGRIANLTSKSSATEGEAQLSDTYFFQSTGYNFEKARFDFDTHVPSEDFSGALRVITFSKKYAQKGIESYINRIDFLPGMRKSLLITACMEPTRDLFLKPVKNDISVGYAIENTIRTLEREGMSIYTTLQDIQSSIQFKDIGYVIPYITKENDSIKYLGLAAMKDSKLVGIIDSRDSIGYLLILGEKTKHENVISHPRNIENPLSLKSILKKRKITTSYVDNKVNIDMKLNINTQLIYPYYMESINSDDIKTLEEELSNNIKKAVLSAIERSQTEFQCDIFGFGKYFKADNYNIYKNINWQEEYLKANFNVDVELKIVNFNLFETEPTKNN</sequence>
<dbReference type="EMBL" id="BAAACF010000001">
    <property type="protein sequence ID" value="GAA0717537.1"/>
    <property type="molecule type" value="Genomic_DNA"/>
</dbReference>
<evidence type="ECO:0000259" key="9">
    <source>
        <dbReference type="Pfam" id="PF25198"/>
    </source>
</evidence>
<dbReference type="Pfam" id="PF25198">
    <property type="entry name" value="Spore_GerAC_N"/>
    <property type="match status" value="1"/>
</dbReference>
<evidence type="ECO:0000256" key="7">
    <source>
        <dbReference type="ARBA" id="ARBA00023288"/>
    </source>
</evidence>
<dbReference type="Proteomes" id="UP001500339">
    <property type="component" value="Unassembled WGS sequence"/>
</dbReference>
<comment type="subcellular location">
    <subcellularLocation>
        <location evidence="1">Membrane</location>
        <topology evidence="1">Lipid-anchor</topology>
    </subcellularLocation>
</comment>
<dbReference type="PROSITE" id="PS51257">
    <property type="entry name" value="PROKAR_LIPOPROTEIN"/>
    <property type="match status" value="1"/>
</dbReference>
<dbReference type="InterPro" id="IPR046953">
    <property type="entry name" value="Spore_GerAC-like_C"/>
</dbReference>
<dbReference type="InterPro" id="IPR057336">
    <property type="entry name" value="GerAC_N"/>
</dbReference>
<evidence type="ECO:0000313" key="11">
    <source>
        <dbReference type="Proteomes" id="UP001500339"/>
    </source>
</evidence>
<comment type="caution">
    <text evidence="10">The sequence shown here is derived from an EMBL/GenBank/DDBJ whole genome shotgun (WGS) entry which is preliminary data.</text>
</comment>
<evidence type="ECO:0000256" key="6">
    <source>
        <dbReference type="ARBA" id="ARBA00023139"/>
    </source>
</evidence>
<evidence type="ECO:0000256" key="4">
    <source>
        <dbReference type="ARBA" id="ARBA00022729"/>
    </source>
</evidence>
<dbReference type="Pfam" id="PF05504">
    <property type="entry name" value="Spore_GerAC"/>
    <property type="match status" value="1"/>
</dbReference>
<evidence type="ECO:0000256" key="3">
    <source>
        <dbReference type="ARBA" id="ARBA00022544"/>
    </source>
</evidence>
<dbReference type="InterPro" id="IPR008844">
    <property type="entry name" value="Spore_GerAC-like"/>
</dbReference>
<dbReference type="NCBIfam" id="TIGR02887">
    <property type="entry name" value="spore_ger_x_C"/>
    <property type="match status" value="1"/>
</dbReference>
<keyword evidence="3" id="KW-0309">Germination</keyword>
<keyword evidence="5" id="KW-0472">Membrane</keyword>
<evidence type="ECO:0000259" key="8">
    <source>
        <dbReference type="Pfam" id="PF05504"/>
    </source>
</evidence>
<comment type="similarity">
    <text evidence="2">Belongs to the GerABKC lipoprotein family.</text>
</comment>
<gene>
    <name evidence="10" type="ORF">GCM10008905_03280</name>
</gene>
<name>A0ABN1IML8_9CLOT</name>
<dbReference type="RefSeq" id="WP_343765788.1">
    <property type="nucleotide sequence ID" value="NZ_BAAACF010000001.1"/>
</dbReference>
<dbReference type="PANTHER" id="PTHR35789:SF1">
    <property type="entry name" value="SPORE GERMINATION PROTEIN B3"/>
    <property type="match status" value="1"/>
</dbReference>
<dbReference type="InterPro" id="IPR038501">
    <property type="entry name" value="Spore_GerAC_C_sf"/>
</dbReference>
<keyword evidence="6" id="KW-0564">Palmitate</keyword>
<accession>A0ABN1IML8</accession>